<dbReference type="AlphaFoldDB" id="W7DF68"/>
<dbReference type="NCBIfam" id="NF038353">
    <property type="entry name" value="FxLYD_dom"/>
    <property type="match status" value="1"/>
</dbReference>
<accession>W7DF68</accession>
<dbReference type="Proteomes" id="UP000019241">
    <property type="component" value="Unassembled WGS sequence"/>
</dbReference>
<proteinExistence type="predicted"/>
<comment type="caution">
    <text evidence="1">The sequence shown here is derived from an EMBL/GenBank/DDBJ whole genome shotgun (WGS) entry which is preliminary data.</text>
</comment>
<reference evidence="1 2" key="1">
    <citation type="submission" date="2012-12" db="EMBL/GenBank/DDBJ databases">
        <title>Novel taxa of Listeriaceae from agricultural environments in the United States.</title>
        <authorList>
            <person name="den Bakker H.C."/>
            <person name="Allred A."/>
            <person name="Warchocki S."/>
            <person name="Wright E.M."/>
            <person name="Burrell A."/>
            <person name="Nightingale K.K."/>
            <person name="Kephart D."/>
            <person name="Wiedmann M."/>
        </authorList>
    </citation>
    <scope>NUCLEOTIDE SEQUENCE [LARGE SCALE GENOMIC DNA]</scope>
    <source>
        <strain evidence="1 2">FSL S10-1203</strain>
    </source>
</reference>
<sequence>MPRKTIKQKTIQEFIDSIQFKEVSNDDGDKEYEAVVENTTPYNFSDFSLDVQLLDSDNVTIASEYADTSHWDSGAKAKLSFSTDEVFSSIKLKESTIETE</sequence>
<gene>
    <name evidence="1" type="ORF">MCOL2_17697</name>
</gene>
<dbReference type="EMBL" id="AODM01000062">
    <property type="protein sequence ID" value="EUJ47981.1"/>
    <property type="molecule type" value="Genomic_DNA"/>
</dbReference>
<protein>
    <submittedName>
        <fullName evidence="1">Uncharacterized protein</fullName>
    </submittedName>
</protein>
<evidence type="ECO:0000313" key="2">
    <source>
        <dbReference type="Proteomes" id="UP000019241"/>
    </source>
</evidence>
<organism evidence="1 2">
    <name type="scientific">Listeria fleischmannii FSL S10-1203</name>
    <dbReference type="NCBI Taxonomy" id="1265822"/>
    <lineage>
        <taxon>Bacteria</taxon>
        <taxon>Bacillati</taxon>
        <taxon>Bacillota</taxon>
        <taxon>Bacilli</taxon>
        <taxon>Bacillales</taxon>
        <taxon>Listeriaceae</taxon>
        <taxon>Listeria</taxon>
    </lineage>
</organism>
<dbReference type="RefSeq" id="WP_036064791.1">
    <property type="nucleotide sequence ID" value="NZ_AODM01000062.1"/>
</dbReference>
<evidence type="ECO:0000313" key="1">
    <source>
        <dbReference type="EMBL" id="EUJ47981.1"/>
    </source>
</evidence>
<dbReference type="PATRIC" id="fig|1265822.4.peg.3596"/>
<name>W7DF68_9LIST</name>
<dbReference type="InterPro" id="IPR047676">
    <property type="entry name" value="FxLYD_dom"/>
</dbReference>